<evidence type="ECO:0000259" key="17">
    <source>
        <dbReference type="PROSITE" id="PS50137"/>
    </source>
</evidence>
<comment type="subcellular location">
    <subcellularLocation>
        <location evidence="2 16">Cytoplasm</location>
    </subcellularLocation>
</comment>
<dbReference type="GO" id="GO:0005737">
    <property type="term" value="C:cytoplasm"/>
    <property type="evidence" value="ECO:0007669"/>
    <property type="project" value="UniProtKB-SubCell"/>
</dbReference>
<evidence type="ECO:0000256" key="11">
    <source>
        <dbReference type="ARBA" id="ARBA00022759"/>
    </source>
</evidence>
<name>A0A220VCB8_9GAMM</name>
<dbReference type="EC" id="3.1.26.3" evidence="16"/>
<dbReference type="GO" id="GO:0006364">
    <property type="term" value="P:rRNA processing"/>
    <property type="evidence" value="ECO:0007669"/>
    <property type="project" value="UniProtKB-UniRule"/>
</dbReference>
<dbReference type="GO" id="GO:0004525">
    <property type="term" value="F:ribonuclease III activity"/>
    <property type="evidence" value="ECO:0007669"/>
    <property type="project" value="UniProtKB-UniRule"/>
</dbReference>
<evidence type="ECO:0000256" key="6">
    <source>
        <dbReference type="ARBA" id="ARBA00022552"/>
    </source>
</evidence>
<evidence type="ECO:0000256" key="2">
    <source>
        <dbReference type="ARBA" id="ARBA00004496"/>
    </source>
</evidence>
<evidence type="ECO:0000256" key="4">
    <source>
        <dbReference type="ARBA" id="ARBA00011738"/>
    </source>
</evidence>
<dbReference type="Gene3D" id="3.30.160.20">
    <property type="match status" value="1"/>
</dbReference>
<dbReference type="GO" id="GO:0006397">
    <property type="term" value="P:mRNA processing"/>
    <property type="evidence" value="ECO:0007669"/>
    <property type="project" value="UniProtKB-UniRule"/>
</dbReference>
<feature type="binding site" evidence="16">
    <location>
        <position position="117"/>
    </location>
    <ligand>
        <name>Mg(2+)</name>
        <dbReference type="ChEBI" id="CHEBI:18420"/>
    </ligand>
</feature>
<dbReference type="PROSITE" id="PS00517">
    <property type="entry name" value="RNASE_3_1"/>
    <property type="match status" value="1"/>
</dbReference>
<dbReference type="PROSITE" id="PS50142">
    <property type="entry name" value="RNASE_3_2"/>
    <property type="match status" value="1"/>
</dbReference>
<feature type="active site" evidence="16">
    <location>
        <position position="117"/>
    </location>
</feature>
<dbReference type="Proteomes" id="UP000242175">
    <property type="component" value="Chromosome large"/>
</dbReference>
<dbReference type="InterPro" id="IPR000999">
    <property type="entry name" value="RNase_III_dom"/>
</dbReference>
<evidence type="ECO:0000259" key="18">
    <source>
        <dbReference type="PROSITE" id="PS50142"/>
    </source>
</evidence>
<sequence length="229" mass="25854">MDDIILKKLQSDIGYHFNEVGLLKLALTHRSMGSQHNERLEFLGDSILSYSVSNKLYKNFSQLDEGDMSRVRASLVNGKNLAKLGKNFEIGNNLIMGPGELKSGGYKRESILADAVEAIIGAIYLDSDILTVNDVILNWLKHDFEKIDQNNVMKDPKTQLQELLQSKKMKLPNYEVVEIIGKAHNQKFKVRCLVKDLSLDVFATGTSRRKAEQASALKILEILQYDIKN</sequence>
<keyword evidence="16" id="KW-0699">rRNA-binding</keyword>
<evidence type="ECO:0000256" key="12">
    <source>
        <dbReference type="ARBA" id="ARBA00022801"/>
    </source>
</evidence>
<evidence type="ECO:0000256" key="7">
    <source>
        <dbReference type="ARBA" id="ARBA00022664"/>
    </source>
</evidence>
<protein>
    <recommendedName>
        <fullName evidence="16">Ribonuclease 3</fullName>
        <ecNumber evidence="16">3.1.26.3</ecNumber>
    </recommendedName>
    <alternativeName>
        <fullName evidence="16">Ribonuclease III</fullName>
        <shortName evidence="16">RNase III</shortName>
    </alternativeName>
</protein>
<keyword evidence="8 16" id="KW-0819">tRNA processing</keyword>
<keyword evidence="12 16" id="KW-0378">Hydrolase</keyword>
<keyword evidence="5 16" id="KW-0963">Cytoplasm</keyword>
<keyword evidence="14 16" id="KW-0694">RNA-binding</keyword>
<dbReference type="InterPro" id="IPR036389">
    <property type="entry name" value="RNase_III_sf"/>
</dbReference>
<dbReference type="GO" id="GO:0008033">
    <property type="term" value="P:tRNA processing"/>
    <property type="evidence" value="ECO:0007669"/>
    <property type="project" value="UniProtKB-KW"/>
</dbReference>
<evidence type="ECO:0000256" key="16">
    <source>
        <dbReference type="HAMAP-Rule" id="MF_00104"/>
    </source>
</evidence>
<dbReference type="GO" id="GO:0046872">
    <property type="term" value="F:metal ion binding"/>
    <property type="evidence" value="ECO:0007669"/>
    <property type="project" value="UniProtKB-KW"/>
</dbReference>
<reference evidence="19 20" key="1">
    <citation type="journal article" date="2016" name="Int. J. Syst. Evol. Microbiol.">
        <title>Paraphotobacterium marinum gen. nov., sp. nov., a member of the family Vibrionaceae, isolated from surface seawater.</title>
        <authorList>
            <person name="Huang Z."/>
            <person name="Dong C."/>
            <person name="Shao Z."/>
        </authorList>
    </citation>
    <scope>NUCLEOTIDE SEQUENCE [LARGE SCALE GENOMIC DNA]</scope>
    <source>
        <strain evidence="19 20">NSCS20N07D</strain>
    </source>
</reference>
<dbReference type="HAMAP" id="MF_00104">
    <property type="entry name" value="RNase_III"/>
    <property type="match status" value="1"/>
</dbReference>
<dbReference type="RefSeq" id="WP_089072776.1">
    <property type="nucleotide sequence ID" value="NZ_CBCSAM010000005.1"/>
</dbReference>
<keyword evidence="20" id="KW-1185">Reference proteome</keyword>
<dbReference type="Pfam" id="PF14622">
    <property type="entry name" value="Ribonucleas_3_3"/>
    <property type="match status" value="1"/>
</dbReference>
<dbReference type="PANTHER" id="PTHR14950">
    <property type="entry name" value="DICER-RELATED"/>
    <property type="match status" value="1"/>
</dbReference>
<evidence type="ECO:0000256" key="3">
    <source>
        <dbReference type="ARBA" id="ARBA00010183"/>
    </source>
</evidence>
<dbReference type="SMART" id="SM00358">
    <property type="entry name" value="DSRM"/>
    <property type="match status" value="1"/>
</dbReference>
<dbReference type="SUPFAM" id="SSF69065">
    <property type="entry name" value="RNase III domain-like"/>
    <property type="match status" value="1"/>
</dbReference>
<dbReference type="KEGG" id="pmai:CF386_01760"/>
<evidence type="ECO:0000313" key="20">
    <source>
        <dbReference type="Proteomes" id="UP000242175"/>
    </source>
</evidence>
<keyword evidence="6 16" id="KW-0698">rRNA processing</keyword>
<dbReference type="CDD" id="cd00593">
    <property type="entry name" value="RIBOc"/>
    <property type="match status" value="1"/>
</dbReference>
<dbReference type="Gene3D" id="1.10.1520.10">
    <property type="entry name" value="Ribonuclease III domain"/>
    <property type="match status" value="1"/>
</dbReference>
<evidence type="ECO:0000256" key="1">
    <source>
        <dbReference type="ARBA" id="ARBA00000109"/>
    </source>
</evidence>
<dbReference type="PROSITE" id="PS50137">
    <property type="entry name" value="DS_RBD"/>
    <property type="match status" value="1"/>
</dbReference>
<feature type="binding site" evidence="16">
    <location>
        <position position="114"/>
    </location>
    <ligand>
        <name>Mg(2+)</name>
        <dbReference type="ChEBI" id="CHEBI:18420"/>
    </ligand>
</feature>
<comment type="catalytic activity">
    <reaction evidence="1 16">
        <text>Endonucleolytic cleavage to 5'-phosphomonoester.</text>
        <dbReference type="EC" id="3.1.26.3"/>
    </reaction>
</comment>
<feature type="binding site" evidence="16">
    <location>
        <position position="41"/>
    </location>
    <ligand>
        <name>Mg(2+)</name>
        <dbReference type="ChEBI" id="CHEBI:18420"/>
    </ligand>
</feature>
<dbReference type="SMART" id="SM00535">
    <property type="entry name" value="RIBOc"/>
    <property type="match status" value="1"/>
</dbReference>
<evidence type="ECO:0000256" key="5">
    <source>
        <dbReference type="ARBA" id="ARBA00022490"/>
    </source>
</evidence>
<dbReference type="EMBL" id="CP022355">
    <property type="protein sequence ID" value="ASK77866.1"/>
    <property type="molecule type" value="Genomic_DNA"/>
</dbReference>
<feature type="domain" description="RNase III" evidence="18">
    <location>
        <begin position="6"/>
        <end position="128"/>
    </location>
</feature>
<feature type="active site" evidence="16">
    <location>
        <position position="45"/>
    </location>
</feature>
<comment type="cofactor">
    <cofactor evidence="16">
        <name>Mg(2+)</name>
        <dbReference type="ChEBI" id="CHEBI:18420"/>
    </cofactor>
</comment>
<dbReference type="CDD" id="cd10845">
    <property type="entry name" value="DSRM_RNAse_III_family"/>
    <property type="match status" value="1"/>
</dbReference>
<evidence type="ECO:0000256" key="15">
    <source>
        <dbReference type="ARBA" id="ARBA00049596"/>
    </source>
</evidence>
<evidence type="ECO:0000256" key="9">
    <source>
        <dbReference type="ARBA" id="ARBA00022722"/>
    </source>
</evidence>
<keyword evidence="9 16" id="KW-0540">Nuclease</keyword>
<comment type="function">
    <text evidence="15 16">Digests double-stranded RNA. Involved in the processing of primary rRNA transcript to yield the immediate precursors to the large and small rRNAs (23S and 16S). Processes some mRNAs, and tRNAs when they are encoded in the rRNA operon. Processes pre-crRNA and tracrRNA of type II CRISPR loci if present in the organism.</text>
</comment>
<keyword evidence="10 16" id="KW-0479">Metal-binding</keyword>
<dbReference type="AlphaFoldDB" id="A0A220VCB8"/>
<proteinExistence type="inferred from homology"/>
<evidence type="ECO:0000256" key="14">
    <source>
        <dbReference type="ARBA" id="ARBA00022884"/>
    </source>
</evidence>
<keyword evidence="13 16" id="KW-0460">Magnesium</keyword>
<dbReference type="InterPro" id="IPR011907">
    <property type="entry name" value="RNase_III"/>
</dbReference>
<gene>
    <name evidence="16" type="primary">rnc</name>
    <name evidence="19" type="ORF">CF386_01760</name>
</gene>
<keyword evidence="11 16" id="KW-0255">Endonuclease</keyword>
<dbReference type="FunFam" id="3.30.160.20:FF:000003">
    <property type="entry name" value="Ribonuclease 3"/>
    <property type="match status" value="1"/>
</dbReference>
<dbReference type="InterPro" id="IPR014720">
    <property type="entry name" value="dsRBD_dom"/>
</dbReference>
<comment type="similarity">
    <text evidence="3">Belongs to the ribonuclease III family.</text>
</comment>
<feature type="domain" description="DRBM" evidence="17">
    <location>
        <begin position="155"/>
        <end position="225"/>
    </location>
</feature>
<dbReference type="NCBIfam" id="TIGR02191">
    <property type="entry name" value="RNaseIII"/>
    <property type="match status" value="1"/>
</dbReference>
<dbReference type="OrthoDB" id="9805026at2"/>
<keyword evidence="7 16" id="KW-0507">mRNA processing</keyword>
<organism evidence="19 20">
    <name type="scientific">Paraphotobacterium marinum</name>
    <dbReference type="NCBI Taxonomy" id="1755811"/>
    <lineage>
        <taxon>Bacteria</taxon>
        <taxon>Pseudomonadati</taxon>
        <taxon>Pseudomonadota</taxon>
        <taxon>Gammaproteobacteria</taxon>
        <taxon>Vibrionales</taxon>
        <taxon>Vibrionaceae</taxon>
        <taxon>Paraphotobacterium</taxon>
    </lineage>
</organism>
<dbReference type="SUPFAM" id="SSF54768">
    <property type="entry name" value="dsRNA-binding domain-like"/>
    <property type="match status" value="1"/>
</dbReference>
<accession>A0A220VCB8</accession>
<dbReference type="GO" id="GO:0019843">
    <property type="term" value="F:rRNA binding"/>
    <property type="evidence" value="ECO:0007669"/>
    <property type="project" value="UniProtKB-KW"/>
</dbReference>
<dbReference type="FunFam" id="1.10.1520.10:FF:000001">
    <property type="entry name" value="Ribonuclease 3"/>
    <property type="match status" value="1"/>
</dbReference>
<evidence type="ECO:0000256" key="10">
    <source>
        <dbReference type="ARBA" id="ARBA00022723"/>
    </source>
</evidence>
<dbReference type="Pfam" id="PF00035">
    <property type="entry name" value="dsrm"/>
    <property type="match status" value="1"/>
</dbReference>
<dbReference type="GO" id="GO:0042802">
    <property type="term" value="F:identical protein binding"/>
    <property type="evidence" value="ECO:0007669"/>
    <property type="project" value="UniProtKB-ARBA"/>
</dbReference>
<evidence type="ECO:0000313" key="19">
    <source>
        <dbReference type="EMBL" id="ASK77866.1"/>
    </source>
</evidence>
<comment type="subunit">
    <text evidence="4 16">Homodimer.</text>
</comment>
<evidence type="ECO:0000256" key="13">
    <source>
        <dbReference type="ARBA" id="ARBA00022842"/>
    </source>
</evidence>
<dbReference type="PANTHER" id="PTHR14950:SF37">
    <property type="entry name" value="ENDORIBONUCLEASE DICER"/>
    <property type="match status" value="1"/>
</dbReference>
<evidence type="ECO:0000256" key="8">
    <source>
        <dbReference type="ARBA" id="ARBA00022694"/>
    </source>
</evidence>